<evidence type="ECO:0000256" key="10">
    <source>
        <dbReference type="SAM" id="Phobius"/>
    </source>
</evidence>
<dbReference type="PRINTS" id="PR00762">
    <property type="entry name" value="CLCHANNEL"/>
</dbReference>
<feature type="transmembrane region" description="Helical" evidence="10">
    <location>
        <begin position="323"/>
        <end position="347"/>
    </location>
</feature>
<evidence type="ECO:0000256" key="1">
    <source>
        <dbReference type="ARBA" id="ARBA00004141"/>
    </source>
</evidence>
<comment type="subcellular location">
    <subcellularLocation>
        <location evidence="1">Membrane</location>
        <topology evidence="1">Multi-pass membrane protein</topology>
    </subcellularLocation>
</comment>
<dbReference type="SUPFAM" id="SSF81340">
    <property type="entry name" value="Clc chloride channel"/>
    <property type="match status" value="1"/>
</dbReference>
<keyword evidence="5" id="KW-0406">Ion transport</keyword>
<sequence length="421" mass="45786">MRDKIIRVNYYKLVIASCFAGLLSAILASVLKHITEYYEDHFFESIRPYSFLFIVFPLIGLVLIHVLRKYAFRKKPNKGIKEIYLTIDTRRNELPVYKIPSHFINGFLTVIFGGSTGVEVSTVVSTATIGAVTRQKAGIANKFKTELICAGVAGGLTALFGSPLVGMLFVLEVIARKVTRTILISSGIAVTIGWGWLFLFHEQALFGLSAFPWKWQAVPYMIGMSVIAGVISVFFTKTVIGIKHRFGIMKNEYMRIGLGAAIVGVGIFLFPHLFGDSYSGVKDMIEQSSHAPLSFTFALTILGIVLLKPIISSVTLGAGGDGGVFAPSIVVGALLGLLVALTCNQFFHTHLIVSNFIILGIAAVLSGAIHAPLTSSSLAVRLSGSFILTFPILVASLVARYTAGKIYPYTVYSYKDQPPHH</sequence>
<dbReference type="InterPro" id="IPR014743">
    <property type="entry name" value="Cl-channel_core"/>
</dbReference>
<dbReference type="GO" id="GO:0005254">
    <property type="term" value="F:chloride channel activity"/>
    <property type="evidence" value="ECO:0007669"/>
    <property type="project" value="UniProtKB-KW"/>
</dbReference>
<comment type="caution">
    <text evidence="11">The sequence shown here is derived from an EMBL/GenBank/DDBJ whole genome shotgun (WGS) entry which is preliminary data.</text>
</comment>
<evidence type="ECO:0000313" key="11">
    <source>
        <dbReference type="EMBL" id="RFM31314.1"/>
    </source>
</evidence>
<feature type="transmembrane region" description="Helical" evidence="10">
    <location>
        <begin position="107"/>
        <end position="132"/>
    </location>
</feature>
<gene>
    <name evidence="11" type="ORF">DXN04_29765</name>
</gene>
<evidence type="ECO:0000313" key="12">
    <source>
        <dbReference type="Proteomes" id="UP000261174"/>
    </source>
</evidence>
<evidence type="ECO:0000256" key="3">
    <source>
        <dbReference type="ARBA" id="ARBA00022692"/>
    </source>
</evidence>
<dbReference type="EMBL" id="QTJV01000015">
    <property type="protein sequence ID" value="RFM31314.1"/>
    <property type="molecule type" value="Genomic_DNA"/>
</dbReference>
<dbReference type="GO" id="GO:0034707">
    <property type="term" value="C:chloride channel complex"/>
    <property type="evidence" value="ECO:0007669"/>
    <property type="project" value="UniProtKB-KW"/>
</dbReference>
<feature type="transmembrane region" description="Helical" evidence="10">
    <location>
        <begin position="385"/>
        <end position="403"/>
    </location>
</feature>
<dbReference type="PANTHER" id="PTHR43427">
    <property type="entry name" value="CHLORIDE CHANNEL PROTEIN CLC-E"/>
    <property type="match status" value="1"/>
</dbReference>
<feature type="transmembrane region" description="Helical" evidence="10">
    <location>
        <begin position="220"/>
        <end position="240"/>
    </location>
</feature>
<dbReference type="InterPro" id="IPR001807">
    <property type="entry name" value="ClC"/>
</dbReference>
<evidence type="ECO:0000256" key="8">
    <source>
        <dbReference type="ARBA" id="ARBA00023214"/>
    </source>
</evidence>
<accession>A0A3E1NTZ8</accession>
<dbReference type="InterPro" id="IPR050368">
    <property type="entry name" value="ClC-type_chloride_channel"/>
</dbReference>
<name>A0A3E1NTZ8_9BACT</name>
<organism evidence="11 12">
    <name type="scientific">Chitinophaga silvisoli</name>
    <dbReference type="NCBI Taxonomy" id="2291814"/>
    <lineage>
        <taxon>Bacteria</taxon>
        <taxon>Pseudomonadati</taxon>
        <taxon>Bacteroidota</taxon>
        <taxon>Chitinophagia</taxon>
        <taxon>Chitinophagales</taxon>
        <taxon>Chitinophagaceae</taxon>
        <taxon>Chitinophaga</taxon>
    </lineage>
</organism>
<keyword evidence="7" id="KW-0869">Chloride channel</keyword>
<protein>
    <submittedName>
        <fullName evidence="11">Chloride channel protein</fullName>
    </submittedName>
</protein>
<evidence type="ECO:0000256" key="7">
    <source>
        <dbReference type="ARBA" id="ARBA00023173"/>
    </source>
</evidence>
<evidence type="ECO:0000256" key="5">
    <source>
        <dbReference type="ARBA" id="ARBA00023065"/>
    </source>
</evidence>
<dbReference type="OrthoDB" id="9812438at2"/>
<keyword evidence="8" id="KW-0868">Chloride</keyword>
<feature type="transmembrane region" description="Helical" evidence="10">
    <location>
        <begin position="353"/>
        <end position="373"/>
    </location>
</feature>
<dbReference type="Proteomes" id="UP000261174">
    <property type="component" value="Unassembled WGS sequence"/>
</dbReference>
<dbReference type="CDD" id="cd00400">
    <property type="entry name" value="Voltage_gated_ClC"/>
    <property type="match status" value="1"/>
</dbReference>
<proteinExistence type="predicted"/>
<keyword evidence="9" id="KW-0407">Ion channel</keyword>
<feature type="transmembrane region" description="Helical" evidence="10">
    <location>
        <begin position="46"/>
        <end position="67"/>
    </location>
</feature>
<dbReference type="PANTHER" id="PTHR43427:SF6">
    <property type="entry name" value="CHLORIDE CHANNEL PROTEIN CLC-E"/>
    <property type="match status" value="1"/>
</dbReference>
<feature type="transmembrane region" description="Helical" evidence="10">
    <location>
        <begin position="182"/>
        <end position="200"/>
    </location>
</feature>
<evidence type="ECO:0000256" key="2">
    <source>
        <dbReference type="ARBA" id="ARBA00022448"/>
    </source>
</evidence>
<feature type="transmembrane region" description="Helical" evidence="10">
    <location>
        <begin position="12"/>
        <end position="34"/>
    </location>
</feature>
<dbReference type="RefSeq" id="WP_116857061.1">
    <property type="nucleotide sequence ID" value="NZ_QTJV01000015.1"/>
</dbReference>
<dbReference type="Gene3D" id="1.10.3080.10">
    <property type="entry name" value="Clc chloride channel"/>
    <property type="match status" value="1"/>
</dbReference>
<keyword evidence="4 10" id="KW-1133">Transmembrane helix</keyword>
<keyword evidence="2" id="KW-0813">Transport</keyword>
<keyword evidence="6 10" id="KW-0472">Membrane</keyword>
<dbReference type="Pfam" id="PF00654">
    <property type="entry name" value="Voltage_CLC"/>
    <property type="match status" value="1"/>
</dbReference>
<reference evidence="11 12" key="1">
    <citation type="submission" date="2018-08" db="EMBL/GenBank/DDBJ databases">
        <title>Chitinophaga sp. K20C18050901, a novel bacterium isolated from forest soil.</title>
        <authorList>
            <person name="Wang C."/>
        </authorList>
    </citation>
    <scope>NUCLEOTIDE SEQUENCE [LARGE SCALE GENOMIC DNA]</scope>
    <source>
        <strain evidence="11 12">K20C18050901</strain>
    </source>
</reference>
<evidence type="ECO:0000256" key="9">
    <source>
        <dbReference type="ARBA" id="ARBA00023303"/>
    </source>
</evidence>
<evidence type="ECO:0000256" key="6">
    <source>
        <dbReference type="ARBA" id="ARBA00023136"/>
    </source>
</evidence>
<keyword evidence="3 10" id="KW-0812">Transmembrane</keyword>
<feature type="transmembrane region" description="Helical" evidence="10">
    <location>
        <begin position="152"/>
        <end position="175"/>
    </location>
</feature>
<feature type="transmembrane region" description="Helical" evidence="10">
    <location>
        <begin position="252"/>
        <end position="273"/>
    </location>
</feature>
<keyword evidence="12" id="KW-1185">Reference proteome</keyword>
<evidence type="ECO:0000256" key="4">
    <source>
        <dbReference type="ARBA" id="ARBA00022989"/>
    </source>
</evidence>
<dbReference type="AlphaFoldDB" id="A0A3E1NTZ8"/>
<feature type="transmembrane region" description="Helical" evidence="10">
    <location>
        <begin position="293"/>
        <end position="311"/>
    </location>
</feature>